<evidence type="ECO:0000313" key="8">
    <source>
        <dbReference type="Proteomes" id="UP000177579"/>
    </source>
</evidence>
<dbReference type="SUPFAM" id="SSF48452">
    <property type="entry name" value="TPR-like"/>
    <property type="match status" value="1"/>
</dbReference>
<dbReference type="InterPro" id="IPR019734">
    <property type="entry name" value="TPR_rpt"/>
</dbReference>
<comment type="subcellular location">
    <subcellularLocation>
        <location evidence="1">Membrane</location>
        <topology evidence="1">Multi-pass membrane protein</topology>
    </subcellularLocation>
</comment>
<evidence type="ECO:0000256" key="1">
    <source>
        <dbReference type="ARBA" id="ARBA00004141"/>
    </source>
</evidence>
<keyword evidence="3 5" id="KW-1133">Transmembrane helix</keyword>
<gene>
    <name evidence="7" type="ORF">A2531_00765</name>
</gene>
<dbReference type="Proteomes" id="UP000177579">
    <property type="component" value="Unassembled WGS sequence"/>
</dbReference>
<keyword evidence="2 5" id="KW-0812">Transmembrane</keyword>
<name>A0A1F5TLU7_9BACT</name>
<accession>A0A1F5TLU7</accession>
<evidence type="ECO:0000256" key="5">
    <source>
        <dbReference type="SAM" id="Phobius"/>
    </source>
</evidence>
<organism evidence="7 8">
    <name type="scientific">Candidatus Falkowbacteria bacterium RIFOXYD2_FULL_34_120</name>
    <dbReference type="NCBI Taxonomy" id="1798007"/>
    <lineage>
        <taxon>Bacteria</taxon>
        <taxon>Candidatus Falkowiibacteriota</taxon>
    </lineage>
</organism>
<dbReference type="EMBL" id="MFGO01000040">
    <property type="protein sequence ID" value="OGF39890.1"/>
    <property type="molecule type" value="Genomic_DNA"/>
</dbReference>
<feature type="transmembrane region" description="Helical" evidence="5">
    <location>
        <begin position="404"/>
        <end position="427"/>
    </location>
</feature>
<feature type="domain" description="O-antigen ligase-related" evidence="6">
    <location>
        <begin position="231"/>
        <end position="384"/>
    </location>
</feature>
<evidence type="ECO:0000256" key="4">
    <source>
        <dbReference type="ARBA" id="ARBA00023136"/>
    </source>
</evidence>
<dbReference type="InterPro" id="IPR007016">
    <property type="entry name" value="O-antigen_ligase-rel_domated"/>
</dbReference>
<evidence type="ECO:0000259" key="6">
    <source>
        <dbReference type="Pfam" id="PF04932"/>
    </source>
</evidence>
<feature type="transmembrane region" description="Helical" evidence="5">
    <location>
        <begin position="199"/>
        <end position="216"/>
    </location>
</feature>
<dbReference type="AlphaFoldDB" id="A0A1F5TLU7"/>
<feature type="transmembrane region" description="Helical" evidence="5">
    <location>
        <begin position="277"/>
        <end position="293"/>
    </location>
</feature>
<protein>
    <recommendedName>
        <fullName evidence="6">O-antigen ligase-related domain-containing protein</fullName>
    </recommendedName>
</protein>
<feature type="transmembrane region" description="Helical" evidence="5">
    <location>
        <begin position="131"/>
        <end position="148"/>
    </location>
</feature>
<dbReference type="Pfam" id="PF04932">
    <property type="entry name" value="Wzy_C"/>
    <property type="match status" value="1"/>
</dbReference>
<feature type="transmembrane region" description="Helical" evidence="5">
    <location>
        <begin position="246"/>
        <end position="265"/>
    </location>
</feature>
<dbReference type="InterPro" id="IPR011990">
    <property type="entry name" value="TPR-like_helical_dom_sf"/>
</dbReference>
<proteinExistence type="predicted"/>
<feature type="transmembrane region" description="Helical" evidence="5">
    <location>
        <begin position="42"/>
        <end position="61"/>
    </location>
</feature>
<feature type="transmembrane region" description="Helical" evidence="5">
    <location>
        <begin position="223"/>
        <end position="240"/>
    </location>
</feature>
<comment type="caution">
    <text evidence="7">The sequence shown here is derived from an EMBL/GenBank/DDBJ whole genome shotgun (WGS) entry which is preliminary data.</text>
</comment>
<evidence type="ECO:0000256" key="3">
    <source>
        <dbReference type="ARBA" id="ARBA00022989"/>
    </source>
</evidence>
<keyword evidence="4 5" id="KW-0472">Membrane</keyword>
<dbReference type="InterPro" id="IPR051533">
    <property type="entry name" value="WaaL-like"/>
</dbReference>
<evidence type="ECO:0000313" key="7">
    <source>
        <dbReference type="EMBL" id="OGF39890.1"/>
    </source>
</evidence>
<dbReference type="Gene3D" id="1.25.40.10">
    <property type="entry name" value="Tetratricopeptide repeat domain"/>
    <property type="match status" value="1"/>
</dbReference>
<evidence type="ECO:0000256" key="2">
    <source>
        <dbReference type="ARBA" id="ARBA00022692"/>
    </source>
</evidence>
<dbReference type="SMART" id="SM00028">
    <property type="entry name" value="TPR"/>
    <property type="match status" value="2"/>
</dbReference>
<feature type="transmembrane region" description="Helical" evidence="5">
    <location>
        <begin position="92"/>
        <end position="115"/>
    </location>
</feature>
<dbReference type="PANTHER" id="PTHR37422:SF17">
    <property type="entry name" value="O-ANTIGEN LIGASE"/>
    <property type="match status" value="1"/>
</dbReference>
<reference evidence="7 8" key="1">
    <citation type="journal article" date="2016" name="Nat. Commun.">
        <title>Thousands of microbial genomes shed light on interconnected biogeochemical processes in an aquifer system.</title>
        <authorList>
            <person name="Anantharaman K."/>
            <person name="Brown C.T."/>
            <person name="Hug L.A."/>
            <person name="Sharon I."/>
            <person name="Castelle C.J."/>
            <person name="Probst A.J."/>
            <person name="Thomas B.C."/>
            <person name="Singh A."/>
            <person name="Wilkins M.J."/>
            <person name="Karaoz U."/>
            <person name="Brodie E.L."/>
            <person name="Williams K.H."/>
            <person name="Hubbard S.S."/>
            <person name="Banfield J.F."/>
        </authorList>
    </citation>
    <scope>NUCLEOTIDE SEQUENCE [LARGE SCALE GENOMIC DNA]</scope>
</reference>
<sequence>MFRINKILDLLIEICYLGVIFITPVYFAIFLKNNNVFELNKIAAFKILVLLLLFLSFVKACSHPECSEGSHAARLFTGFFTAFRMTKRNIRITNTVFIVPIIYILTLALITFFSIDTNTAIWGSYARQQGFISYVFYFLFFILLFFNLKNKGQLNRIIKVIIFSSIIVCIYGVVQIFGWDVLNWSEKTKRITATFGQPNVLAAYLVLIIPLFVYLFFETKNKFIKIFYFLILILQIFVLLNTYSFSGILGLGAEMLVGFLFFVVYNKQKINFKKLSLFILFFGLVFIIFFNVYNTRPLVGRLKNSIGMGGGSMASRINFWTASFDAIKKKPFFGYGLDVQSEVLLKYYQTDWGVYDNVNSHPARAHNFFLDILLQGGFVYLFAYLALLYVFIRTVQRNIKKDNFRFFNFCVLIGLIGYLTLLMFQYSSVTSEIYFWAFLALVLRINVGFDKEEDIPYNQGTKYRKIIKFLLILGLFLPIFFQINREIKILIADYYYREIKVARYDGDFFAGVALFGDIKNLNIRDNYYTQGYSVMLIDWIAEMDQYGIVFRRTGEGIIKSTLEETRGNNYFDKLFRSLAFTALASPEKQEYYGWADNLFLELEDYSPQMPHVYYEHAKMQAKKGNWQMAVVNYQKILDLLPALDHPHLNKDHADVVKYNMYLAYLGLGSVYDAMGDTEKAGENYLLAQEYNDKDFSLKEKIENLE</sequence>
<feature type="transmembrane region" description="Helical" evidence="5">
    <location>
        <begin position="433"/>
        <end position="450"/>
    </location>
</feature>
<feature type="transmembrane region" description="Helical" evidence="5">
    <location>
        <begin position="466"/>
        <end position="483"/>
    </location>
</feature>
<dbReference type="GO" id="GO:0016020">
    <property type="term" value="C:membrane"/>
    <property type="evidence" value="ECO:0007669"/>
    <property type="project" value="UniProtKB-SubCell"/>
</dbReference>
<feature type="transmembrane region" description="Helical" evidence="5">
    <location>
        <begin position="7"/>
        <end position="30"/>
    </location>
</feature>
<dbReference type="PANTHER" id="PTHR37422">
    <property type="entry name" value="TEICHURONIC ACID BIOSYNTHESIS PROTEIN TUAE"/>
    <property type="match status" value="1"/>
</dbReference>
<feature type="transmembrane region" description="Helical" evidence="5">
    <location>
        <begin position="160"/>
        <end position="179"/>
    </location>
</feature>
<feature type="transmembrane region" description="Helical" evidence="5">
    <location>
        <begin position="372"/>
        <end position="392"/>
    </location>
</feature>